<comment type="caution">
    <text evidence="1">The sequence shown here is derived from an EMBL/GenBank/DDBJ whole genome shotgun (WGS) entry which is preliminary data.</text>
</comment>
<gene>
    <name evidence="1" type="ORF">WJ96_04750</name>
</gene>
<keyword evidence="2" id="KW-1185">Reference proteome</keyword>
<dbReference type="Proteomes" id="UP000056453">
    <property type="component" value="Unassembled WGS sequence"/>
</dbReference>
<dbReference type="AlphaFoldDB" id="A0AAW3MTG7"/>
<organism evidence="1 2">
    <name type="scientific">Burkholderia ubonensis</name>
    <dbReference type="NCBI Taxonomy" id="101571"/>
    <lineage>
        <taxon>Bacteria</taxon>
        <taxon>Pseudomonadati</taxon>
        <taxon>Pseudomonadota</taxon>
        <taxon>Betaproteobacteria</taxon>
        <taxon>Burkholderiales</taxon>
        <taxon>Burkholderiaceae</taxon>
        <taxon>Burkholderia</taxon>
        <taxon>Burkholderia cepacia complex</taxon>
    </lineage>
</organism>
<evidence type="ECO:0000313" key="2">
    <source>
        <dbReference type="Proteomes" id="UP000056453"/>
    </source>
</evidence>
<evidence type="ECO:0008006" key="3">
    <source>
        <dbReference type="Google" id="ProtNLM"/>
    </source>
</evidence>
<protein>
    <recommendedName>
        <fullName evidence="3">Chromosome partitioning protein ParB</fullName>
    </recommendedName>
</protein>
<reference evidence="1 2" key="1">
    <citation type="submission" date="2015-11" db="EMBL/GenBank/DDBJ databases">
        <title>Expanding the genomic diversity of Burkholderia species for the development of highly accurate diagnostics.</title>
        <authorList>
            <person name="Sahl J."/>
            <person name="Keim P."/>
            <person name="Wagner D."/>
        </authorList>
    </citation>
    <scope>NUCLEOTIDE SEQUENCE [LARGE SCALE GENOMIC DNA]</scope>
    <source>
        <strain evidence="1 2">MSMB1808WGS</strain>
    </source>
</reference>
<proteinExistence type="predicted"/>
<dbReference type="RefSeq" id="WP_059924703.1">
    <property type="nucleotide sequence ID" value="NZ_LPGQ01000069.1"/>
</dbReference>
<sequence length="68" mass="7880">MVSRPPAAGDQDENSVYRTVNVKLNKRRYTNLKLISTMTETPMQQYLAEAVDEIIERHKHLLPNVKAR</sequence>
<accession>A0AAW3MTG7</accession>
<name>A0AAW3MTG7_9BURK</name>
<evidence type="ECO:0000313" key="1">
    <source>
        <dbReference type="EMBL" id="KVP97882.1"/>
    </source>
</evidence>
<dbReference type="EMBL" id="LPBJ01000047">
    <property type="protein sequence ID" value="KVP97882.1"/>
    <property type="molecule type" value="Genomic_DNA"/>
</dbReference>